<feature type="region of interest" description="Disordered" evidence="1">
    <location>
        <begin position="19"/>
        <end position="53"/>
    </location>
</feature>
<evidence type="ECO:0000313" key="3">
    <source>
        <dbReference type="Proteomes" id="UP000574067"/>
    </source>
</evidence>
<evidence type="ECO:0000256" key="1">
    <source>
        <dbReference type="SAM" id="MobiDB-lite"/>
    </source>
</evidence>
<name>A0A848F9F0_9BURK</name>
<organism evidence="2 3">
    <name type="scientific">Azohydromonas caseinilytica</name>
    <dbReference type="NCBI Taxonomy" id="2728836"/>
    <lineage>
        <taxon>Bacteria</taxon>
        <taxon>Pseudomonadati</taxon>
        <taxon>Pseudomonadota</taxon>
        <taxon>Betaproteobacteria</taxon>
        <taxon>Burkholderiales</taxon>
        <taxon>Sphaerotilaceae</taxon>
        <taxon>Azohydromonas</taxon>
    </lineage>
</organism>
<dbReference type="Proteomes" id="UP000574067">
    <property type="component" value="Unassembled WGS sequence"/>
</dbReference>
<accession>A0A848F9F0</accession>
<evidence type="ECO:0000313" key="2">
    <source>
        <dbReference type="EMBL" id="NML16777.1"/>
    </source>
</evidence>
<reference evidence="2 3" key="1">
    <citation type="submission" date="2020-04" db="EMBL/GenBank/DDBJ databases">
        <title>Azohydromonas sp. isolated from soil.</title>
        <authorList>
            <person name="Dahal R.H."/>
        </authorList>
    </citation>
    <scope>NUCLEOTIDE SEQUENCE [LARGE SCALE GENOMIC DNA]</scope>
    <source>
        <strain evidence="2 3">G-1-1-14</strain>
    </source>
</reference>
<gene>
    <name evidence="2" type="ORF">HHL10_17480</name>
</gene>
<sequence>MALLPLQLSRAAVAAYCQHEPAPAQGGHLGHHEHQPHDHSTTAKDGHADKKAPLTADEDCGTCHLGHAQMLLSDAPALAPPTLPPRVACHSALHGSHIPALPECPDRRLA</sequence>
<dbReference type="EMBL" id="JABBFW010000012">
    <property type="protein sequence ID" value="NML16777.1"/>
    <property type="molecule type" value="Genomic_DNA"/>
</dbReference>
<protein>
    <submittedName>
        <fullName evidence="2">Cobalt-zinc-cadmium resistance protein</fullName>
    </submittedName>
</protein>
<feature type="compositionally biased region" description="Basic and acidic residues" evidence="1">
    <location>
        <begin position="30"/>
        <end position="52"/>
    </location>
</feature>
<proteinExistence type="predicted"/>
<comment type="caution">
    <text evidence="2">The sequence shown here is derived from an EMBL/GenBank/DDBJ whole genome shotgun (WGS) entry which is preliminary data.</text>
</comment>
<dbReference type="RefSeq" id="WP_169161673.1">
    <property type="nucleotide sequence ID" value="NZ_JABBFW010000012.1"/>
</dbReference>
<dbReference type="AlphaFoldDB" id="A0A848F9F0"/>
<keyword evidence="3" id="KW-1185">Reference proteome</keyword>